<dbReference type="AlphaFoldDB" id="A0ABD1DCB2"/>
<feature type="signal peptide" evidence="2">
    <location>
        <begin position="1"/>
        <end position="19"/>
    </location>
</feature>
<dbReference type="Proteomes" id="UP001562425">
    <property type="component" value="Unassembled WGS sequence"/>
</dbReference>
<feature type="region of interest" description="Disordered" evidence="1">
    <location>
        <begin position="73"/>
        <end position="123"/>
    </location>
</feature>
<keyword evidence="2" id="KW-0732">Signal</keyword>
<accession>A0ABD1DCB2</accession>
<gene>
    <name evidence="3" type="ORF">pipiens_009868</name>
</gene>
<evidence type="ECO:0000313" key="4">
    <source>
        <dbReference type="Proteomes" id="UP001562425"/>
    </source>
</evidence>
<sequence>MQFNKILLVVSVLVSASLANLVCYHCDDCALRTAVIQPCGFDDGLESPVQTVPAVIETTTSYPWPTIVLTTAGGDDEGVVSRNPSDRPGSSTTTSGRPGSDKPNDSGEPLLTPPTAPGTIYPVRRGVAGVTPSIEQAKQRFGCLTIKSVAANGQLLCYTCDDCESDSVASVEPCGFAASVSTTHWPGQPGQWNPWDPALTPPYHPSTIYPPGSGITNQNYCYMTQWNSPCYQYLACDPNYPVVPCYPHYPMPQCDSFNPTYPCFVSTGSVGGGGGGSWDLATPPVTSLPWWPAAKEAIVTPPAEAPSSQQYGCLSSRSIVNDRDVVRRGCARLESSKDETCNKATGGKHQKCAVCTSQLCNSETF</sequence>
<comment type="caution">
    <text evidence="3">The sequence shown here is derived from an EMBL/GenBank/DDBJ whole genome shotgun (WGS) entry which is preliminary data.</text>
</comment>
<evidence type="ECO:0000313" key="3">
    <source>
        <dbReference type="EMBL" id="KAL1397293.1"/>
    </source>
</evidence>
<name>A0ABD1DCB2_CULPP</name>
<protein>
    <submittedName>
        <fullName evidence="3">Uncharacterized protein</fullName>
    </submittedName>
</protein>
<feature type="chain" id="PRO_5044750199" evidence="2">
    <location>
        <begin position="20"/>
        <end position="365"/>
    </location>
</feature>
<organism evidence="3 4">
    <name type="scientific">Culex pipiens pipiens</name>
    <name type="common">Northern house mosquito</name>
    <dbReference type="NCBI Taxonomy" id="38569"/>
    <lineage>
        <taxon>Eukaryota</taxon>
        <taxon>Metazoa</taxon>
        <taxon>Ecdysozoa</taxon>
        <taxon>Arthropoda</taxon>
        <taxon>Hexapoda</taxon>
        <taxon>Insecta</taxon>
        <taxon>Pterygota</taxon>
        <taxon>Neoptera</taxon>
        <taxon>Endopterygota</taxon>
        <taxon>Diptera</taxon>
        <taxon>Nematocera</taxon>
        <taxon>Culicoidea</taxon>
        <taxon>Culicidae</taxon>
        <taxon>Culicinae</taxon>
        <taxon>Culicini</taxon>
        <taxon>Culex</taxon>
        <taxon>Culex</taxon>
    </lineage>
</organism>
<evidence type="ECO:0000256" key="2">
    <source>
        <dbReference type="SAM" id="SignalP"/>
    </source>
</evidence>
<feature type="compositionally biased region" description="Low complexity" evidence="1">
    <location>
        <begin position="86"/>
        <end position="98"/>
    </location>
</feature>
<dbReference type="EMBL" id="JBEHCU010006356">
    <property type="protein sequence ID" value="KAL1397293.1"/>
    <property type="molecule type" value="Genomic_DNA"/>
</dbReference>
<proteinExistence type="predicted"/>
<keyword evidence="4" id="KW-1185">Reference proteome</keyword>
<evidence type="ECO:0000256" key="1">
    <source>
        <dbReference type="SAM" id="MobiDB-lite"/>
    </source>
</evidence>
<reference evidence="3 4" key="1">
    <citation type="submission" date="2024-05" db="EMBL/GenBank/DDBJ databases">
        <title>Culex pipiens pipiens assembly and annotation.</title>
        <authorList>
            <person name="Alout H."/>
            <person name="Durand T."/>
        </authorList>
    </citation>
    <scope>NUCLEOTIDE SEQUENCE [LARGE SCALE GENOMIC DNA]</scope>
    <source>
        <strain evidence="3">HA-2024</strain>
        <tissue evidence="3">Whole body</tissue>
    </source>
</reference>